<dbReference type="PANTHER" id="PTHR33164:SF102">
    <property type="entry name" value="TRANSCRIPTIONAL REGULATORY PROTEIN"/>
    <property type="match status" value="1"/>
</dbReference>
<reference evidence="2 3" key="1">
    <citation type="journal article" date="2005" name="DNA Res.">
        <title>Complete genome sequence of the facultative anaerobic magnetotactic bacterium Magnetospirillum sp. strain AMB-1.</title>
        <authorList>
            <person name="Matsunaga T."/>
            <person name="Okamura Y."/>
            <person name="Fukuda Y."/>
            <person name="Wahyudi A.T."/>
            <person name="Murase Y."/>
            <person name="Takeyama H."/>
        </authorList>
    </citation>
    <scope>NUCLEOTIDE SEQUENCE [LARGE SCALE GENOMIC DNA]</scope>
    <source>
        <strain evidence="3">ATCC 700264 / AMB-1</strain>
    </source>
</reference>
<evidence type="ECO:0000313" key="2">
    <source>
        <dbReference type="EMBL" id="BAE51855.1"/>
    </source>
</evidence>
<accession>Q2W2S0</accession>
<sequence>MSLYSAPVSQPYFDIIRLIERLHRHFLDVLRTELRRLNIEDINAVQALLLYNIGENEVVIRDLKDRGYYQGSNVSYNIKALTECGYLMQERSTHDRRSVRLKLTDKGLSLCNSIRKLQDDLAGVLGGDEKTAAQLDTTLETMQRLERTWTDFVHYGRIRGL</sequence>
<proteinExistence type="predicted"/>
<dbReference type="InterPro" id="IPR036388">
    <property type="entry name" value="WH-like_DNA-bd_sf"/>
</dbReference>
<dbReference type="GO" id="GO:0003700">
    <property type="term" value="F:DNA-binding transcription factor activity"/>
    <property type="evidence" value="ECO:0007669"/>
    <property type="project" value="InterPro"/>
</dbReference>
<dbReference type="Pfam" id="PF13463">
    <property type="entry name" value="HTH_27"/>
    <property type="match status" value="1"/>
</dbReference>
<dbReference type="Gene3D" id="1.10.10.10">
    <property type="entry name" value="Winged helix-like DNA-binding domain superfamily/Winged helix DNA-binding domain"/>
    <property type="match status" value="1"/>
</dbReference>
<keyword evidence="3" id="KW-1185">Reference proteome</keyword>
<gene>
    <name evidence="2" type="ordered locus">amb3051</name>
</gene>
<evidence type="ECO:0000313" key="3">
    <source>
        <dbReference type="Proteomes" id="UP000007058"/>
    </source>
</evidence>
<protein>
    <submittedName>
        <fullName evidence="2">Transcriptional regulator</fullName>
    </submittedName>
</protein>
<dbReference type="Proteomes" id="UP000007058">
    <property type="component" value="Chromosome"/>
</dbReference>
<dbReference type="AlphaFoldDB" id="Q2W2S0"/>
<feature type="domain" description="HTH marR-type" evidence="1">
    <location>
        <begin position="12"/>
        <end position="147"/>
    </location>
</feature>
<dbReference type="GO" id="GO:0006950">
    <property type="term" value="P:response to stress"/>
    <property type="evidence" value="ECO:0007669"/>
    <property type="project" value="TreeGrafter"/>
</dbReference>
<evidence type="ECO:0000259" key="1">
    <source>
        <dbReference type="PROSITE" id="PS50995"/>
    </source>
</evidence>
<dbReference type="PROSITE" id="PS50995">
    <property type="entry name" value="HTH_MARR_2"/>
    <property type="match status" value="1"/>
</dbReference>
<dbReference type="PANTHER" id="PTHR33164">
    <property type="entry name" value="TRANSCRIPTIONAL REGULATOR, MARR FAMILY"/>
    <property type="match status" value="1"/>
</dbReference>
<dbReference type="HOGENOM" id="CLU_109241_0_0_5"/>
<name>Q2W2S0_PARM1</name>
<dbReference type="SUPFAM" id="SSF46785">
    <property type="entry name" value="Winged helix' DNA-binding domain"/>
    <property type="match status" value="1"/>
</dbReference>
<dbReference type="RefSeq" id="WP_011385427.1">
    <property type="nucleotide sequence ID" value="NC_007626.1"/>
</dbReference>
<dbReference type="KEGG" id="mag:amb3051"/>
<dbReference type="InterPro" id="IPR036390">
    <property type="entry name" value="WH_DNA-bd_sf"/>
</dbReference>
<dbReference type="EMBL" id="AP007255">
    <property type="protein sequence ID" value="BAE51855.1"/>
    <property type="molecule type" value="Genomic_DNA"/>
</dbReference>
<organism evidence="2 3">
    <name type="scientific">Paramagnetospirillum magneticum (strain ATCC 700264 / AMB-1)</name>
    <name type="common">Magnetospirillum magneticum</name>
    <dbReference type="NCBI Taxonomy" id="342108"/>
    <lineage>
        <taxon>Bacteria</taxon>
        <taxon>Pseudomonadati</taxon>
        <taxon>Pseudomonadota</taxon>
        <taxon>Alphaproteobacteria</taxon>
        <taxon>Rhodospirillales</taxon>
        <taxon>Magnetospirillaceae</taxon>
        <taxon>Paramagnetospirillum</taxon>
    </lineage>
</organism>
<dbReference type="InterPro" id="IPR039422">
    <property type="entry name" value="MarR/SlyA-like"/>
</dbReference>
<dbReference type="STRING" id="342108.amb3051"/>
<dbReference type="InterPro" id="IPR000835">
    <property type="entry name" value="HTH_MarR-typ"/>
</dbReference>
<dbReference type="SMART" id="SM00347">
    <property type="entry name" value="HTH_MARR"/>
    <property type="match status" value="1"/>
</dbReference>